<feature type="compositionally biased region" description="Basic and acidic residues" evidence="6">
    <location>
        <begin position="430"/>
        <end position="447"/>
    </location>
</feature>
<feature type="domain" description="C2H2-type" evidence="7">
    <location>
        <begin position="3354"/>
        <end position="3382"/>
    </location>
</feature>
<dbReference type="InterPro" id="IPR012337">
    <property type="entry name" value="RNaseH-like_sf"/>
</dbReference>
<gene>
    <name evidence="9" type="primary">clpB</name>
    <name evidence="9" type="ORF">AK812_SmicGene40659</name>
</gene>
<dbReference type="SUPFAM" id="SSF53098">
    <property type="entry name" value="Ribonuclease H-like"/>
    <property type="match status" value="1"/>
</dbReference>
<reference evidence="9 10" key="1">
    <citation type="submission" date="2016-02" db="EMBL/GenBank/DDBJ databases">
        <title>Genome analysis of coral dinoflagellate symbionts highlights evolutionary adaptations to a symbiotic lifestyle.</title>
        <authorList>
            <person name="Aranda M."/>
            <person name="Li Y."/>
            <person name="Liew Y.J."/>
            <person name="Baumgarten S."/>
            <person name="Simakov O."/>
            <person name="Wilson M."/>
            <person name="Piel J."/>
            <person name="Ashoor H."/>
            <person name="Bougouffa S."/>
            <person name="Bajic V.B."/>
            <person name="Ryu T."/>
            <person name="Ravasi T."/>
            <person name="Bayer T."/>
            <person name="Micklem G."/>
            <person name="Kim H."/>
            <person name="Bhak J."/>
            <person name="Lajeunesse T.C."/>
            <person name="Voolstra C.R."/>
        </authorList>
    </citation>
    <scope>NUCLEOTIDE SEQUENCE [LARGE SCALE GENOMIC DNA]</scope>
    <source>
        <strain evidence="9 10">CCMP2467</strain>
    </source>
</reference>
<feature type="domain" description="RNase H type-1" evidence="8">
    <location>
        <begin position="2039"/>
        <end position="2186"/>
    </location>
</feature>
<feature type="region of interest" description="Disordered" evidence="6">
    <location>
        <begin position="758"/>
        <end position="784"/>
    </location>
</feature>
<dbReference type="OrthoDB" id="407949at2759"/>
<dbReference type="GO" id="GO:0016887">
    <property type="term" value="F:ATP hydrolysis activity"/>
    <property type="evidence" value="ECO:0007669"/>
    <property type="project" value="InterPro"/>
</dbReference>
<dbReference type="PANTHER" id="PTHR11638">
    <property type="entry name" value="ATP-DEPENDENT CLP PROTEASE"/>
    <property type="match status" value="1"/>
</dbReference>
<feature type="region of interest" description="Disordered" evidence="6">
    <location>
        <begin position="428"/>
        <end position="483"/>
    </location>
</feature>
<evidence type="ECO:0000256" key="5">
    <source>
        <dbReference type="SAM" id="Coils"/>
    </source>
</evidence>
<dbReference type="InterPro" id="IPR050130">
    <property type="entry name" value="ClpA_ClpB"/>
</dbReference>
<keyword evidence="10" id="KW-1185">Reference proteome</keyword>
<feature type="region of interest" description="Disordered" evidence="6">
    <location>
        <begin position="511"/>
        <end position="552"/>
    </location>
</feature>
<dbReference type="EMBL" id="LSRX01001526">
    <property type="protein sequence ID" value="OLP79095.1"/>
    <property type="molecule type" value="Genomic_DNA"/>
</dbReference>
<evidence type="ECO:0000313" key="9">
    <source>
        <dbReference type="EMBL" id="OLP79095.1"/>
    </source>
</evidence>
<dbReference type="Gene3D" id="3.30.420.10">
    <property type="entry name" value="Ribonuclease H-like superfamily/Ribonuclease H"/>
    <property type="match status" value="1"/>
</dbReference>
<name>A0A1Q9C876_SYMMI</name>
<dbReference type="Gene3D" id="1.10.8.60">
    <property type="match status" value="1"/>
</dbReference>
<dbReference type="CDD" id="cd09276">
    <property type="entry name" value="Rnase_HI_RT_non_LTR"/>
    <property type="match status" value="1"/>
</dbReference>
<dbReference type="SUPFAM" id="SSF56219">
    <property type="entry name" value="DNase I-like"/>
    <property type="match status" value="1"/>
</dbReference>
<dbReference type="PANTHER" id="PTHR11638:SF18">
    <property type="entry name" value="HEAT SHOCK PROTEIN 104"/>
    <property type="match status" value="1"/>
</dbReference>
<dbReference type="Pfam" id="PF17871">
    <property type="entry name" value="AAA_lid_9"/>
    <property type="match status" value="1"/>
</dbReference>
<organism evidence="9 10">
    <name type="scientific">Symbiodinium microadriaticum</name>
    <name type="common">Dinoflagellate</name>
    <name type="synonym">Zooxanthella microadriatica</name>
    <dbReference type="NCBI Taxonomy" id="2951"/>
    <lineage>
        <taxon>Eukaryota</taxon>
        <taxon>Sar</taxon>
        <taxon>Alveolata</taxon>
        <taxon>Dinophyceae</taxon>
        <taxon>Suessiales</taxon>
        <taxon>Symbiodiniaceae</taxon>
        <taxon>Symbiodinium</taxon>
    </lineage>
</organism>
<evidence type="ECO:0000259" key="8">
    <source>
        <dbReference type="PROSITE" id="PS50879"/>
    </source>
</evidence>
<dbReference type="Proteomes" id="UP000186817">
    <property type="component" value="Unassembled WGS sequence"/>
</dbReference>
<accession>A0A1Q9C876</accession>
<dbReference type="InterPro" id="IPR002156">
    <property type="entry name" value="RNaseH_domain"/>
</dbReference>
<evidence type="ECO:0000256" key="6">
    <source>
        <dbReference type="SAM" id="MobiDB-lite"/>
    </source>
</evidence>
<dbReference type="GO" id="GO:0003676">
    <property type="term" value="F:nucleic acid binding"/>
    <property type="evidence" value="ECO:0007669"/>
    <property type="project" value="InterPro"/>
</dbReference>
<dbReference type="CDD" id="cd00009">
    <property type="entry name" value="AAA"/>
    <property type="match status" value="1"/>
</dbReference>
<dbReference type="GO" id="GO:0034605">
    <property type="term" value="P:cellular response to heat"/>
    <property type="evidence" value="ECO:0007669"/>
    <property type="project" value="TreeGrafter"/>
</dbReference>
<dbReference type="InterPro" id="IPR027417">
    <property type="entry name" value="P-loop_NTPase"/>
</dbReference>
<protein>
    <submittedName>
        <fullName evidence="9">Chaperone protein ClpB</fullName>
    </submittedName>
</protein>
<dbReference type="InterPro" id="IPR036691">
    <property type="entry name" value="Endo/exonu/phosph_ase_sf"/>
</dbReference>
<evidence type="ECO:0000256" key="1">
    <source>
        <dbReference type="ARBA" id="ARBA00022737"/>
    </source>
</evidence>
<feature type="compositionally biased region" description="Basic and acidic residues" evidence="6">
    <location>
        <begin position="758"/>
        <end position="770"/>
    </location>
</feature>
<feature type="compositionally biased region" description="Basic and acidic residues" evidence="6">
    <location>
        <begin position="1891"/>
        <end position="1901"/>
    </location>
</feature>
<feature type="coiled-coil region" evidence="5">
    <location>
        <begin position="629"/>
        <end position="699"/>
    </location>
</feature>
<keyword evidence="1" id="KW-0677">Repeat</keyword>
<dbReference type="InterPro" id="IPR003959">
    <property type="entry name" value="ATPase_AAA_core"/>
</dbReference>
<dbReference type="SUPFAM" id="SSF52540">
    <property type="entry name" value="P-loop containing nucleoside triphosphate hydrolases"/>
    <property type="match status" value="1"/>
</dbReference>
<dbReference type="PROSITE" id="PS00028">
    <property type="entry name" value="ZINC_FINGER_C2H2_1"/>
    <property type="match status" value="1"/>
</dbReference>
<dbReference type="InterPro" id="IPR013087">
    <property type="entry name" value="Znf_C2H2_type"/>
</dbReference>
<dbReference type="Gene3D" id="3.60.10.10">
    <property type="entry name" value="Endonuclease/exonuclease/phosphatase"/>
    <property type="match status" value="1"/>
</dbReference>
<keyword evidence="4" id="KW-0479">Metal-binding</keyword>
<comment type="caution">
    <text evidence="9">The sequence shown here is derived from an EMBL/GenBank/DDBJ whole genome shotgun (WGS) entry which is preliminary data.</text>
</comment>
<dbReference type="Pfam" id="PF00004">
    <property type="entry name" value="AAA"/>
    <property type="match status" value="1"/>
</dbReference>
<dbReference type="GO" id="GO:0004523">
    <property type="term" value="F:RNA-DNA hybrid ribonuclease activity"/>
    <property type="evidence" value="ECO:0007669"/>
    <property type="project" value="InterPro"/>
</dbReference>
<dbReference type="InterPro" id="IPR003593">
    <property type="entry name" value="AAA+_ATPase"/>
</dbReference>
<dbReference type="GO" id="GO:0008270">
    <property type="term" value="F:zinc ion binding"/>
    <property type="evidence" value="ECO:0007669"/>
    <property type="project" value="UniProtKB-KW"/>
</dbReference>
<dbReference type="Gene3D" id="3.40.50.300">
    <property type="entry name" value="P-loop containing nucleotide triphosphate hydrolases"/>
    <property type="match status" value="1"/>
</dbReference>
<dbReference type="PROSITE" id="PS50879">
    <property type="entry name" value="RNASE_H_1"/>
    <property type="match status" value="1"/>
</dbReference>
<evidence type="ECO:0000256" key="2">
    <source>
        <dbReference type="ARBA" id="ARBA00022741"/>
    </source>
</evidence>
<keyword evidence="4" id="KW-0862">Zinc</keyword>
<feature type="region of interest" description="Disordered" evidence="6">
    <location>
        <begin position="1806"/>
        <end position="1846"/>
    </location>
</feature>
<dbReference type="Pfam" id="PF00075">
    <property type="entry name" value="RNase_H"/>
    <property type="match status" value="1"/>
</dbReference>
<evidence type="ECO:0000256" key="3">
    <source>
        <dbReference type="ARBA" id="ARBA00022840"/>
    </source>
</evidence>
<proteinExistence type="predicted"/>
<dbReference type="InterPro" id="IPR036397">
    <property type="entry name" value="RNaseH_sf"/>
</dbReference>
<feature type="region of interest" description="Disordered" evidence="6">
    <location>
        <begin position="560"/>
        <end position="579"/>
    </location>
</feature>
<keyword evidence="2" id="KW-0547">Nucleotide-binding</keyword>
<evidence type="ECO:0000259" key="7">
    <source>
        <dbReference type="PROSITE" id="PS50157"/>
    </source>
</evidence>
<dbReference type="SMART" id="SM00382">
    <property type="entry name" value="AAA"/>
    <property type="match status" value="1"/>
</dbReference>
<feature type="region of interest" description="Disordered" evidence="6">
    <location>
        <begin position="1889"/>
        <end position="1919"/>
    </location>
</feature>
<evidence type="ECO:0000313" key="10">
    <source>
        <dbReference type="Proteomes" id="UP000186817"/>
    </source>
</evidence>
<keyword evidence="4" id="KW-0863">Zinc-finger</keyword>
<keyword evidence="5" id="KW-0175">Coiled coil</keyword>
<dbReference type="PROSITE" id="PS50157">
    <property type="entry name" value="ZINC_FINGER_C2H2_2"/>
    <property type="match status" value="1"/>
</dbReference>
<sequence>MGHDEGWAGRRDASYSGPFQRIPPPVWIQDLQRSDYSPDALKALRRSEELANSQGCPCSAAHVGYVLVAEVLGTTGAPTPWGADVPGASSELLELAKEGSGAQALQRLLDAASEQRAPAKVGLRDLCAGLYAPDVGLASLLKRRGLSAEGLRAALQASGQSLVPPPGASAPLMPGLMQRQRPQAAVRGDEEDDDSSILERFGKDLVAEAAAGRLDTVFGREKEVQRVLNVLARRNKPNVCLLGPPGVGKTALVEEVARRIHLREGIPRQLQSCRRLIQLSLGSLVGGTRYRGEFEKRMQKLLKELAGLRDEVILFIDEIHMALGAGETEKGTLAAYTGLGLAPLIVGSTAWTKIYGSSMKSALDATFAKSTRSLCGDLRSRGADGSPEKRGLQFEGATTTGEYKRLIQNQDKAFERRFVIVELFEPSEVQTRRNSEPQEGEKAEDPRPNLSTSGGDRLDTAPAATDPCCFEGPGRTSLQIDSATSGQDDVAVHLMQTMGESLSCLLSAMWHRRKPGGGEPGRGKGKAKGHKGAAPSQGQPEQPQAPRVAALPAAPEAAGLSLPKAAPSGATAGGAASSSNTDQNLLKALLTHVAQMDNVPEELATLVGQHKDEAYRAQGKAMHKVVARQQEAQRALSKVREDRQAYELAWGQYLEQLSTLMETQLQERATTLEKFDASEDAWRKQLEEASAELSKKAAQHLSPSMDVEVQEISDQEIEEREKQVDDAIEEAKLQHSRQAREHTDAKAKDLVKAMKNLREQLPEKQRDGSRTPRRSGSKEPSGPYMSRMGLYGPCYYPDISLEGRCRHRNALVRQLCLTHERFSNSLSQRVRLIPGACAATVQRKPQAAPEHGSASKASPVATQLSLEALSQHVRSLACTATVPLMLPCAQVYTGPSPTGTQWRQMCAEDRALSACLSCPADLRNSVEALSQQSRLLACTDTDPHTRHDSQVCTGPGNVCTGLQHACSDAATPPFLTLGPSSFSDIRLRITAAVDIYPVELDRPEVRQRQLSSLSWLNGWRVGGSVCNEAQQDRYALMATDRHLQLRTMRRGWSINELVSDIVGVIPRVLSVRFLVHRLAHLPAVQVVVTTREAPTTASAVPLDFRDVQGRICTLNVETGTSNDYLARRVFEECPTTHCPQQDFQMFLPDGGVLQAFPAPDDWPDFVRGAPGAPALWPIQQELEVADDDEHVNLLQTAAGRTPTHKTAFCQDAGHERPIVSFLPNSPCCPVSEDDPPSLLKRRLSSEPAKATGDQWQLHPQALSEPRYTGIAVAYTTWGKPDDSTRHLFTVFDSRRHVSAITSNDAAKIADFAQRAIDTAPGSVRALQFLTVPMPGLPLPQVVLTFVNDPAGALALPWDCREIGLPIRTVPHQPGEQLRQAAASLQNTVRHEPDLALRISDGRLLVLDVAGLINEALPAVLIESQWLRVEPPIWSDAGADGHLRLPSMFESLRLGSPAGIPVTHSTTSTTTGMQAASATTFRIRLFGDGKEVSHDVQPPCPQLDLVLCLLLGKLQQLTSHSRGPTNIMMAKAQPSPTDGVQEVLFLSYPADDFASVPVFIDGRPQGGSLILAALPRLTTTEHAVPDFFRGGGCFALVNGAPAHLAQRTVMPGDFVQLGCSGIFVPHTAATAIMDQLPQTDVYGYMFAAQLHAGDATFLQRVRERRRAAKVWQPLENVITIVGPAHGPVRLRMDCLFVPTVAEVREALIPMTEFNSMRLAMAYTTAQIPGAALFVSVCPQSDLRTVLLPLAHSPAHFIVLMVPSLAEDLGYLPLDPQQRILWAYDRWRHGQILAIFTLPASMARPVHRHIRPPRPRPGVTYSPGGRVVPRSGTSLAQIRRPHSNSQDRCRRAARQWQVDEQQPCIGGLPREVHLRLQAIPVGVGAEAAQLAHDGPDSHTDHNLSGHADATSHPPQRASAHACRSIPTPLGRRAFPTSAFSDGSGCNTLTFQGPDRLTVCPADVPQLPSAVEVPDKVVIQLDAHIPRPRAAVAWGVNPEICAHCVAGHELCHLCGPEVPSVINPTAAVAWNLLPPWPDGDLACDELFVFTDGSFFPKAAQATWAMVAIIRSGSHVFRAGYWANLVHPMSKAVRCPSAYDGELEALLHALGLLTATRCSVCHIGADCESAISAVTGACPTTPDDRLARAAVGLHALAVAQGQTVHFHKVPAHSGCGFNDLADQLAKLVGRGSAGPPMTGPWEDFWQGIDEMIVDRLWLTAMHPNAAISLPPLLEDGTWAEPNCCLRSEVRMDHFYHMAPAPACPVPFALSLRILQYNPLSLRPTGAVQLLARGLRRHRIQIAGFQETRLKQTGMTQQEGFWVFHSACTAAGVGGTQIWIQQHEQWQRSAFSILHAEPQVLLVLGNVRGQPIVILSAHAPPSTKPVEELEAWWCHLRTVLHKAPAASVPICCVDANATFLHDVDATVAQPKCANARLMRDLLDAKGLSHSPAFLRDDTPIYSWVSPQGYRKLIDYVLLPSDWSTHVEAKPAPDLGDLFADIDHQPVLVSLDVVITAETPHTNMRPRHNWHDVHTMSAVRDAAGHCPHIPWEISGTVHVDRIQQHLSAGLQHIAPHDTLKARNPAIRPETLEKIRCQRHLGRCYRRTQRTSDRAFLQLCLSAWRHGAHTQARLLHVDKQLRVNATYAWIVFYRQCRVVRRSLLHDKATFARRTIEESRSAGPAAWAHKLRAVLRVGKKFKAPALVPALTGEPQALVGRKDVLDGFAGHFAKAERANPVSIRALFEEQPPTCREQTLEGDTFPTLADLASGFASLQKGRASGLSGLPCELYRAAPLELAFRYWPVICKTILRDCTPAQWSGGLAVAIPKPNKPSDQFAGYRSIMLLEADGKGVQKAIRPDVVQVLRDVKVADQFGGLPGSTLQLPSALVRAHLHYLKRAKKCGALVFIDAASAYYAITRDGIALTAAQRADDDFLLRRAKLLFTDPTLQAHFVACVKRGEVAEALAAKPATRILLQKHLAKTWYVGRQDASSAFVAESGTAPGAPLADAMFSLVFAGLLRETRDFLLRRGIQAQISGLDVDNPGFSPTWADDVCLLLQVLQADDLETAVADATAFFLDALARNGLQANLGCGKTEALLACFGPGSANTRRSLLTASVPRIRFQGEFVQGHICLAEQYTHLGSVIRADGQVLPDITRRRELARELYRPIKRKLLGNPYLFFQEKTELLRGRVLPKFLYGSGLWSLKTVRERQAVEETIFSFYRGSFRPIFGFPSQGYTNEEIAGALRLPLPSELLKVEQTRVLVRLHAAGMHGALGELCHDLTWWGDATAAAREIGILPREASTDSCPISDLCTDLATLRSACKRFLKAGIQKRKIPAGLLRQRMPCDVVEVLNATSGGLSWICADCGAAFLTKRRLAVHCSKRHGLRAPHTTAAMGTACERCGTEHWTQFRLSEHLRRSPACLHTYVEADWQVEAAEEMLQAMRPVFEQHHGVSVTREAVRAAVVGSRALRGRFLPDRALDVLDDAATLASAEAETPGAIPVCTAEHAHKAACQVALGAASLRDRLVARFQLARSRL</sequence>
<keyword evidence="3" id="KW-0067">ATP-binding</keyword>
<dbReference type="GO" id="GO:0005737">
    <property type="term" value="C:cytoplasm"/>
    <property type="evidence" value="ECO:0007669"/>
    <property type="project" value="TreeGrafter"/>
</dbReference>
<dbReference type="GO" id="GO:0005524">
    <property type="term" value="F:ATP binding"/>
    <property type="evidence" value="ECO:0007669"/>
    <property type="project" value="UniProtKB-KW"/>
</dbReference>
<evidence type="ECO:0000256" key="4">
    <source>
        <dbReference type="PROSITE-ProRule" id="PRU00042"/>
    </source>
</evidence>
<dbReference type="InterPro" id="IPR041546">
    <property type="entry name" value="ClpA/ClpB_AAA_lid"/>
</dbReference>